<sequence length="142" mass="15698">MPHQRAERLPTPTPQLWVAVAAKPGITSTTRGGKEAKKASDRDPAVLGVPTRQARVGRGPGTRYHHSGMTPLSVASQHPRQDCGSARRPQGWEQYSGEHGHAIRQTLGRRRRRSGSARGRRRITVLGQTTLINARSSHYRQD</sequence>
<accession>A0A5B7FM16</accession>
<feature type="region of interest" description="Disordered" evidence="1">
    <location>
        <begin position="23"/>
        <end position="125"/>
    </location>
</feature>
<name>A0A5B7FM16_PORTR</name>
<dbReference type="Proteomes" id="UP000324222">
    <property type="component" value="Unassembled WGS sequence"/>
</dbReference>
<evidence type="ECO:0000313" key="3">
    <source>
        <dbReference type="Proteomes" id="UP000324222"/>
    </source>
</evidence>
<evidence type="ECO:0000313" key="2">
    <source>
        <dbReference type="EMBL" id="MPC46495.1"/>
    </source>
</evidence>
<gene>
    <name evidence="2" type="ORF">E2C01_040215</name>
</gene>
<comment type="caution">
    <text evidence="2">The sequence shown here is derived from an EMBL/GenBank/DDBJ whole genome shotgun (WGS) entry which is preliminary data.</text>
</comment>
<dbReference type="EMBL" id="VSRR010007238">
    <property type="protein sequence ID" value="MPC46495.1"/>
    <property type="molecule type" value="Genomic_DNA"/>
</dbReference>
<proteinExistence type="predicted"/>
<feature type="compositionally biased region" description="Basic residues" evidence="1">
    <location>
        <begin position="107"/>
        <end position="123"/>
    </location>
</feature>
<dbReference type="AlphaFoldDB" id="A0A5B7FM16"/>
<protein>
    <submittedName>
        <fullName evidence="2">Uncharacterized protein</fullName>
    </submittedName>
</protein>
<reference evidence="2 3" key="1">
    <citation type="submission" date="2019-05" db="EMBL/GenBank/DDBJ databases">
        <title>Another draft genome of Portunus trituberculatus and its Hox gene families provides insights of decapod evolution.</title>
        <authorList>
            <person name="Jeong J.-H."/>
            <person name="Song I."/>
            <person name="Kim S."/>
            <person name="Choi T."/>
            <person name="Kim D."/>
            <person name="Ryu S."/>
            <person name="Kim W."/>
        </authorList>
    </citation>
    <scope>NUCLEOTIDE SEQUENCE [LARGE SCALE GENOMIC DNA]</scope>
    <source>
        <tissue evidence="2">Muscle</tissue>
    </source>
</reference>
<feature type="compositionally biased region" description="Basic and acidic residues" evidence="1">
    <location>
        <begin position="32"/>
        <end position="44"/>
    </location>
</feature>
<evidence type="ECO:0000256" key="1">
    <source>
        <dbReference type="SAM" id="MobiDB-lite"/>
    </source>
</evidence>
<organism evidence="2 3">
    <name type="scientific">Portunus trituberculatus</name>
    <name type="common">Swimming crab</name>
    <name type="synonym">Neptunus trituberculatus</name>
    <dbReference type="NCBI Taxonomy" id="210409"/>
    <lineage>
        <taxon>Eukaryota</taxon>
        <taxon>Metazoa</taxon>
        <taxon>Ecdysozoa</taxon>
        <taxon>Arthropoda</taxon>
        <taxon>Crustacea</taxon>
        <taxon>Multicrustacea</taxon>
        <taxon>Malacostraca</taxon>
        <taxon>Eumalacostraca</taxon>
        <taxon>Eucarida</taxon>
        <taxon>Decapoda</taxon>
        <taxon>Pleocyemata</taxon>
        <taxon>Brachyura</taxon>
        <taxon>Eubrachyura</taxon>
        <taxon>Portunoidea</taxon>
        <taxon>Portunidae</taxon>
        <taxon>Portuninae</taxon>
        <taxon>Portunus</taxon>
    </lineage>
</organism>
<keyword evidence="3" id="KW-1185">Reference proteome</keyword>